<dbReference type="GO" id="GO:0005840">
    <property type="term" value="C:ribosome"/>
    <property type="evidence" value="ECO:0007669"/>
    <property type="project" value="UniProtKB-KW"/>
</dbReference>
<sequence>MIRRYRQDDLGGAAEVFRSAFSSEPWKEDWSRELAAERISQLMSAPQSVGYVYEENGVIQAILCGRKLTYLHGTEYVIDEFCVSPSVQRQGTGTAVMEYAAYELRREGVVAMALMTTRGYPSEMFYLKNGFEAIDGMVFMYRSIKENVNDKT</sequence>
<comment type="caution">
    <text evidence="2">The sequence shown here is derived from an EMBL/GenBank/DDBJ whole genome shotgun (WGS) entry which is preliminary data.</text>
</comment>
<dbReference type="OrthoDB" id="9775804at2"/>
<keyword evidence="2" id="KW-0687">Ribonucleoprotein</keyword>
<evidence type="ECO:0000313" key="2">
    <source>
        <dbReference type="EMBL" id="PWJ10765.1"/>
    </source>
</evidence>
<dbReference type="PROSITE" id="PS51186">
    <property type="entry name" value="GNAT"/>
    <property type="match status" value="1"/>
</dbReference>
<evidence type="ECO:0000313" key="3">
    <source>
        <dbReference type="Proteomes" id="UP000245720"/>
    </source>
</evidence>
<accession>A0A315XW19</accession>
<dbReference type="Proteomes" id="UP000245720">
    <property type="component" value="Unassembled WGS sequence"/>
</dbReference>
<proteinExistence type="predicted"/>
<dbReference type="EMBL" id="QGDI01000012">
    <property type="protein sequence ID" value="PWJ10765.1"/>
    <property type="molecule type" value="Genomic_DNA"/>
</dbReference>
<organism evidence="2 3">
    <name type="scientific">Ruminococcus flavefaciens</name>
    <dbReference type="NCBI Taxonomy" id="1265"/>
    <lineage>
        <taxon>Bacteria</taxon>
        <taxon>Bacillati</taxon>
        <taxon>Bacillota</taxon>
        <taxon>Clostridia</taxon>
        <taxon>Eubacteriales</taxon>
        <taxon>Oscillospiraceae</taxon>
        <taxon>Ruminococcus</taxon>
    </lineage>
</organism>
<dbReference type="CDD" id="cd04301">
    <property type="entry name" value="NAT_SF"/>
    <property type="match status" value="1"/>
</dbReference>
<evidence type="ECO:0000259" key="1">
    <source>
        <dbReference type="PROSITE" id="PS51186"/>
    </source>
</evidence>
<dbReference type="AlphaFoldDB" id="A0A315XW19"/>
<dbReference type="GO" id="GO:0016747">
    <property type="term" value="F:acyltransferase activity, transferring groups other than amino-acyl groups"/>
    <property type="evidence" value="ECO:0007669"/>
    <property type="project" value="InterPro"/>
</dbReference>
<dbReference type="RefSeq" id="WP_109727515.1">
    <property type="nucleotide sequence ID" value="NZ_QGDI01000012.1"/>
</dbReference>
<protein>
    <submittedName>
        <fullName evidence="2">Ribosomal protein S18 acetylase RimI-like enzyme</fullName>
    </submittedName>
</protein>
<name>A0A315XW19_RUMFL</name>
<keyword evidence="2" id="KW-0689">Ribosomal protein</keyword>
<feature type="domain" description="N-acetyltransferase" evidence="1">
    <location>
        <begin position="1"/>
        <end position="152"/>
    </location>
</feature>
<dbReference type="InterPro" id="IPR000182">
    <property type="entry name" value="GNAT_dom"/>
</dbReference>
<gene>
    <name evidence="2" type="ORF">IE37_02799</name>
</gene>
<dbReference type="SUPFAM" id="SSF55729">
    <property type="entry name" value="Acyl-CoA N-acyltransferases (Nat)"/>
    <property type="match status" value="1"/>
</dbReference>
<dbReference type="Gene3D" id="3.40.630.30">
    <property type="match status" value="1"/>
</dbReference>
<dbReference type="Pfam" id="PF00583">
    <property type="entry name" value="Acetyltransf_1"/>
    <property type="match status" value="1"/>
</dbReference>
<reference evidence="2 3" key="1">
    <citation type="submission" date="2018-05" db="EMBL/GenBank/DDBJ databases">
        <title>The Hungate 1000. A catalogue of reference genomes from the rumen microbiome.</title>
        <authorList>
            <person name="Kelly W."/>
        </authorList>
    </citation>
    <scope>NUCLEOTIDE SEQUENCE [LARGE SCALE GENOMIC DNA]</scope>
    <source>
        <strain evidence="2 3">SAb67</strain>
    </source>
</reference>
<dbReference type="InterPro" id="IPR016181">
    <property type="entry name" value="Acyl_CoA_acyltransferase"/>
</dbReference>